<dbReference type="InterPro" id="IPR012347">
    <property type="entry name" value="Ferritin-like"/>
</dbReference>
<dbReference type="GO" id="GO:0020037">
    <property type="term" value="F:heme binding"/>
    <property type="evidence" value="ECO:0007669"/>
    <property type="project" value="TreeGrafter"/>
</dbReference>
<dbReference type="PANTHER" id="PTHR30295:SF0">
    <property type="entry name" value="BACTERIOFERRITIN"/>
    <property type="match status" value="1"/>
</dbReference>
<reference evidence="5" key="1">
    <citation type="submission" date="2016-11" db="EMBL/GenBank/DDBJ databases">
        <authorList>
            <person name="Varghese N."/>
            <person name="Submissions S."/>
        </authorList>
    </citation>
    <scope>NUCLEOTIDE SEQUENCE [LARGE SCALE GENOMIC DNA]</scope>
    <source>
        <strain evidence="5">DSM 12395</strain>
    </source>
</reference>
<dbReference type="GO" id="GO:0005506">
    <property type="term" value="F:iron ion binding"/>
    <property type="evidence" value="ECO:0007669"/>
    <property type="project" value="TreeGrafter"/>
</dbReference>
<feature type="domain" description="Rubrerythrin diiron-binding" evidence="3">
    <location>
        <begin position="53"/>
        <end position="177"/>
    </location>
</feature>
<dbReference type="GO" id="GO:0006879">
    <property type="term" value="P:intracellular iron ion homeostasis"/>
    <property type="evidence" value="ECO:0007669"/>
    <property type="project" value="UniProtKB-KW"/>
</dbReference>
<dbReference type="GO" id="GO:0005829">
    <property type="term" value="C:cytosol"/>
    <property type="evidence" value="ECO:0007669"/>
    <property type="project" value="TreeGrafter"/>
</dbReference>
<keyword evidence="2" id="KW-0408">Iron</keyword>
<dbReference type="GO" id="GO:0004322">
    <property type="term" value="F:ferroxidase activity"/>
    <property type="evidence" value="ECO:0007669"/>
    <property type="project" value="TreeGrafter"/>
</dbReference>
<evidence type="ECO:0000313" key="4">
    <source>
        <dbReference type="EMBL" id="SHE51523.1"/>
    </source>
</evidence>
<evidence type="ECO:0000256" key="2">
    <source>
        <dbReference type="ARBA" id="ARBA00023004"/>
    </source>
</evidence>
<accession>A0A1M4U4E1</accession>
<name>A0A1M4U4E1_9FIRM</name>
<gene>
    <name evidence="4" type="ORF">SAMN02745133_00575</name>
</gene>
<sequence>MCDDIKNKSLSISGAEHVNRWCALPAPYPEPRVVRPNHYYAMLILEDYAGAVSEMTAINQYFYHYLTFEEKYEDLAELEECISIIEMHHLELLGETIRMLGVEPEYRTLTHNQPVYWNASFVYYGQNICDRLASDIAAEKMAIRNYRMHQQMIDDPYIKELLERIIMDEQHHLQLFTSYAQKYCPGMK</sequence>
<dbReference type="PANTHER" id="PTHR30295">
    <property type="entry name" value="BACTERIOFERRITIN"/>
    <property type="match status" value="1"/>
</dbReference>
<protein>
    <submittedName>
        <fullName evidence="4">Bacterioferritin</fullName>
    </submittedName>
</protein>
<dbReference type="AlphaFoldDB" id="A0A1M4U4E1"/>
<proteinExistence type="predicted"/>
<dbReference type="STRING" id="1121429.SAMN02745133_00575"/>
<dbReference type="SUPFAM" id="SSF47240">
    <property type="entry name" value="Ferritin-like"/>
    <property type="match status" value="1"/>
</dbReference>
<dbReference type="CDD" id="cd07908">
    <property type="entry name" value="Mn_catalase_like"/>
    <property type="match status" value="1"/>
</dbReference>
<evidence type="ECO:0000256" key="1">
    <source>
        <dbReference type="ARBA" id="ARBA00022434"/>
    </source>
</evidence>
<dbReference type="Proteomes" id="UP000184148">
    <property type="component" value="Unassembled WGS sequence"/>
</dbReference>
<dbReference type="Pfam" id="PF02915">
    <property type="entry name" value="Rubrerythrin"/>
    <property type="match status" value="1"/>
</dbReference>
<organism evidence="4 5">
    <name type="scientific">Desulforamulus putei DSM 12395</name>
    <dbReference type="NCBI Taxonomy" id="1121429"/>
    <lineage>
        <taxon>Bacteria</taxon>
        <taxon>Bacillati</taxon>
        <taxon>Bacillota</taxon>
        <taxon>Clostridia</taxon>
        <taxon>Eubacteriales</taxon>
        <taxon>Peptococcaceae</taxon>
        <taxon>Desulforamulus</taxon>
    </lineage>
</organism>
<dbReference type="Gene3D" id="1.20.1260.10">
    <property type="match status" value="2"/>
</dbReference>
<evidence type="ECO:0000259" key="3">
    <source>
        <dbReference type="Pfam" id="PF02915"/>
    </source>
</evidence>
<dbReference type="EMBL" id="FQUY01000002">
    <property type="protein sequence ID" value="SHE51523.1"/>
    <property type="molecule type" value="Genomic_DNA"/>
</dbReference>
<evidence type="ECO:0000313" key="5">
    <source>
        <dbReference type="Proteomes" id="UP000184148"/>
    </source>
</evidence>
<keyword evidence="5" id="KW-1185">Reference proteome</keyword>
<dbReference type="InterPro" id="IPR003251">
    <property type="entry name" value="Rr_diiron-bd_dom"/>
</dbReference>
<keyword evidence="1" id="KW-0409">Iron storage</keyword>
<dbReference type="InterPro" id="IPR009078">
    <property type="entry name" value="Ferritin-like_SF"/>
</dbReference>
<dbReference type="RefSeq" id="WP_238456926.1">
    <property type="nucleotide sequence ID" value="NZ_FQUY01000002.1"/>
</dbReference>